<accession>A0A5J4X225</accession>
<dbReference type="SUPFAM" id="SSF48371">
    <property type="entry name" value="ARM repeat"/>
    <property type="match status" value="1"/>
</dbReference>
<sequence length="291" mass="32780">MASETLRLSLPSKNREIFEPESAQSLAIIEDHIRVFLCGNIDDKRIALINLLNTASRQLWSTFPAETGRLLLILVDLFSSGTSEDRQLCSQSVALIKNQIVNKGDLSSAKEMVTNLRVIAVHEDKELSNAAIQALCQLVEKGALFTANQNTANLNRKYLIQSEQNASSQPNSQQIQTPQPLNESQSSSNLTSSSSSRNKIHSAFRIVTSIITSGQGQLIPSNLYYVLVEYINDEDDFVSAAANNFIYLWKRKKLDIPKREEQKKDQGNQKERQENEQNQEKVTQNRKDQQN</sequence>
<gene>
    <name evidence="2" type="ORF">EZS28_003074</name>
</gene>
<organism evidence="2 3">
    <name type="scientific">Streblomastix strix</name>
    <dbReference type="NCBI Taxonomy" id="222440"/>
    <lineage>
        <taxon>Eukaryota</taxon>
        <taxon>Metamonada</taxon>
        <taxon>Preaxostyla</taxon>
        <taxon>Oxymonadida</taxon>
        <taxon>Streblomastigidae</taxon>
        <taxon>Streblomastix</taxon>
    </lineage>
</organism>
<dbReference type="AlphaFoldDB" id="A0A5J4X225"/>
<evidence type="ECO:0000256" key="1">
    <source>
        <dbReference type="SAM" id="MobiDB-lite"/>
    </source>
</evidence>
<evidence type="ECO:0000313" key="3">
    <source>
        <dbReference type="Proteomes" id="UP000324800"/>
    </source>
</evidence>
<feature type="compositionally biased region" description="Polar residues" evidence="1">
    <location>
        <begin position="163"/>
        <end position="183"/>
    </location>
</feature>
<name>A0A5J4X225_9EUKA</name>
<dbReference type="InterPro" id="IPR016024">
    <property type="entry name" value="ARM-type_fold"/>
</dbReference>
<evidence type="ECO:0000313" key="2">
    <source>
        <dbReference type="EMBL" id="KAA6401397.1"/>
    </source>
</evidence>
<feature type="region of interest" description="Disordered" evidence="1">
    <location>
        <begin position="163"/>
        <end position="196"/>
    </location>
</feature>
<proteinExistence type="predicted"/>
<feature type="compositionally biased region" description="Low complexity" evidence="1">
    <location>
        <begin position="184"/>
        <end position="196"/>
    </location>
</feature>
<dbReference type="Proteomes" id="UP000324800">
    <property type="component" value="Unassembled WGS sequence"/>
</dbReference>
<protein>
    <submittedName>
        <fullName evidence="2">Uncharacterized protein</fullName>
    </submittedName>
</protein>
<comment type="caution">
    <text evidence="2">The sequence shown here is derived from an EMBL/GenBank/DDBJ whole genome shotgun (WGS) entry which is preliminary data.</text>
</comment>
<reference evidence="2 3" key="1">
    <citation type="submission" date="2019-03" db="EMBL/GenBank/DDBJ databases">
        <title>Single cell metagenomics reveals metabolic interactions within the superorganism composed of flagellate Streblomastix strix and complex community of Bacteroidetes bacteria on its surface.</title>
        <authorList>
            <person name="Treitli S.C."/>
            <person name="Kolisko M."/>
            <person name="Husnik F."/>
            <person name="Keeling P."/>
            <person name="Hampl V."/>
        </authorList>
    </citation>
    <scope>NUCLEOTIDE SEQUENCE [LARGE SCALE GENOMIC DNA]</scope>
    <source>
        <strain evidence="2">ST1C</strain>
    </source>
</reference>
<dbReference type="EMBL" id="SNRW01000396">
    <property type="protein sequence ID" value="KAA6401397.1"/>
    <property type="molecule type" value="Genomic_DNA"/>
</dbReference>
<feature type="region of interest" description="Disordered" evidence="1">
    <location>
        <begin position="256"/>
        <end position="291"/>
    </location>
</feature>